<protein>
    <submittedName>
        <fullName evidence="1">Uncharacterized protein</fullName>
    </submittedName>
</protein>
<organism evidence="1">
    <name type="scientific">uncultured Caudovirales phage</name>
    <dbReference type="NCBI Taxonomy" id="2100421"/>
    <lineage>
        <taxon>Viruses</taxon>
        <taxon>Duplodnaviria</taxon>
        <taxon>Heunggongvirae</taxon>
        <taxon>Uroviricota</taxon>
        <taxon>Caudoviricetes</taxon>
        <taxon>Peduoviridae</taxon>
        <taxon>Maltschvirus</taxon>
        <taxon>Maltschvirus maltsch</taxon>
    </lineage>
</organism>
<sequence>MSNPFIIAEDLALKTHLAGMTVADEKSATRPVKIWFGYPDVEVRSQEFPFVTIDLVDIVPANDRQHQGQFVDNDFRGTIAPVTGRSYSYSVPIAYDLVYQVTSYTRHPRHDRALMFQLMNKFPSKFGKLAVPNQLGTQTGYRSMFLDGFVKRDAVDGETGNRRLLRNALTVRVVSEMTPAQAATAAIRVDEVLINTTTTYIPSGYQPV</sequence>
<dbReference type="EMBL" id="LR796666">
    <property type="protein sequence ID" value="CAB4158159.1"/>
    <property type="molecule type" value="Genomic_DNA"/>
</dbReference>
<gene>
    <name evidence="1" type="ORF">UFOVP429_134</name>
    <name evidence="2" type="ORF">UFOVP696_33</name>
</gene>
<evidence type="ECO:0000313" key="2">
    <source>
        <dbReference type="EMBL" id="CAB4158159.1"/>
    </source>
</evidence>
<dbReference type="EMBL" id="LR796484">
    <property type="protein sequence ID" value="CAB4148172.1"/>
    <property type="molecule type" value="Genomic_DNA"/>
</dbReference>
<reference evidence="1" key="1">
    <citation type="submission" date="2020-04" db="EMBL/GenBank/DDBJ databases">
        <authorList>
            <person name="Chiriac C."/>
            <person name="Salcher M."/>
            <person name="Ghai R."/>
            <person name="Kavagutti S V."/>
        </authorList>
    </citation>
    <scope>NUCLEOTIDE SEQUENCE</scope>
</reference>
<proteinExistence type="predicted"/>
<accession>A0A6J5MP77</accession>
<name>A0A6J5MP77_9CAUD</name>
<evidence type="ECO:0000313" key="1">
    <source>
        <dbReference type="EMBL" id="CAB4148172.1"/>
    </source>
</evidence>